<dbReference type="Proteomes" id="UP000016930">
    <property type="component" value="Unassembled WGS sequence"/>
</dbReference>
<sequence>MSSIASAVWEHVLCIYHDRTTYDGTSVASALADVLERTTKLESLDFGVNVEELINSDSSTPGRWPTWLCALRSPPHLILGENNEIHGHEGNTEVPRAALLEFLSANAERLCVVDLDEAIYNLLDQRSLQFPNVVMITTPGLDISVQACARIFPSVRYFRNFVTGTSDYARSGQRVPLWPDLRSAEGMGNIAVWLARHHPTVRRLHMWMQYGYRGTRDAFGQVCDVLRARPIVSLGSAVEIADDAPDDDHNAPPSGQWLVQPHFEMGDFWSGLAAAIPQARFLHLCFRRPGSTYMTLEVLFAAMRSVVLVDRCSSDDVYWDQLAHETISSLDALPDLRYVSLRYIGHMARADQPKVHDSQGAFPSQEDVFSLWFGRIPSLEYLELDLEICGWKRSWWRRQPLNDRPGKNPYETRRRIIRVSEEEGLSARVYFDWDRCR</sequence>
<dbReference type="AlphaFoldDB" id="M2R4G5"/>
<name>M2R4G5_CERS8</name>
<evidence type="ECO:0000313" key="1">
    <source>
        <dbReference type="EMBL" id="EMD39420.1"/>
    </source>
</evidence>
<accession>M2R4G5</accession>
<organism evidence="1 2">
    <name type="scientific">Ceriporiopsis subvermispora (strain B)</name>
    <name type="common">White-rot fungus</name>
    <name type="synonym">Gelatoporia subvermispora</name>
    <dbReference type="NCBI Taxonomy" id="914234"/>
    <lineage>
        <taxon>Eukaryota</taxon>
        <taxon>Fungi</taxon>
        <taxon>Dikarya</taxon>
        <taxon>Basidiomycota</taxon>
        <taxon>Agaricomycotina</taxon>
        <taxon>Agaricomycetes</taxon>
        <taxon>Polyporales</taxon>
        <taxon>Gelatoporiaceae</taxon>
        <taxon>Gelatoporia</taxon>
    </lineage>
</organism>
<protein>
    <submittedName>
        <fullName evidence="1">Uncharacterized protein</fullName>
    </submittedName>
</protein>
<proteinExistence type="predicted"/>
<dbReference type="HOGENOM" id="CLU_041162_0_0_1"/>
<reference evidence="1 2" key="1">
    <citation type="journal article" date="2012" name="Proc. Natl. Acad. Sci. U.S.A.">
        <title>Comparative genomics of Ceriporiopsis subvermispora and Phanerochaete chrysosporium provide insight into selective ligninolysis.</title>
        <authorList>
            <person name="Fernandez-Fueyo E."/>
            <person name="Ruiz-Duenas F.J."/>
            <person name="Ferreira P."/>
            <person name="Floudas D."/>
            <person name="Hibbett D.S."/>
            <person name="Canessa P."/>
            <person name="Larrondo L.F."/>
            <person name="James T.Y."/>
            <person name="Seelenfreund D."/>
            <person name="Lobos S."/>
            <person name="Polanco R."/>
            <person name="Tello M."/>
            <person name="Honda Y."/>
            <person name="Watanabe T."/>
            <person name="Watanabe T."/>
            <person name="Ryu J.S."/>
            <person name="Kubicek C.P."/>
            <person name="Schmoll M."/>
            <person name="Gaskell J."/>
            <person name="Hammel K.E."/>
            <person name="St John F.J."/>
            <person name="Vanden Wymelenberg A."/>
            <person name="Sabat G."/>
            <person name="Splinter BonDurant S."/>
            <person name="Syed K."/>
            <person name="Yadav J.S."/>
            <person name="Doddapaneni H."/>
            <person name="Subramanian V."/>
            <person name="Lavin J.L."/>
            <person name="Oguiza J.A."/>
            <person name="Perez G."/>
            <person name="Pisabarro A.G."/>
            <person name="Ramirez L."/>
            <person name="Santoyo F."/>
            <person name="Master E."/>
            <person name="Coutinho P.M."/>
            <person name="Henrissat B."/>
            <person name="Lombard V."/>
            <person name="Magnuson J.K."/>
            <person name="Kuees U."/>
            <person name="Hori C."/>
            <person name="Igarashi K."/>
            <person name="Samejima M."/>
            <person name="Held B.W."/>
            <person name="Barry K.W."/>
            <person name="LaButti K.M."/>
            <person name="Lapidus A."/>
            <person name="Lindquist E.A."/>
            <person name="Lucas S.M."/>
            <person name="Riley R."/>
            <person name="Salamov A.A."/>
            <person name="Hoffmeister D."/>
            <person name="Schwenk D."/>
            <person name="Hadar Y."/>
            <person name="Yarden O."/>
            <person name="de Vries R.P."/>
            <person name="Wiebenga A."/>
            <person name="Stenlid J."/>
            <person name="Eastwood D."/>
            <person name="Grigoriev I.V."/>
            <person name="Berka R.M."/>
            <person name="Blanchette R.A."/>
            <person name="Kersten P."/>
            <person name="Martinez A.T."/>
            <person name="Vicuna R."/>
            <person name="Cullen D."/>
        </authorList>
    </citation>
    <scope>NUCLEOTIDE SEQUENCE [LARGE SCALE GENOMIC DNA]</scope>
    <source>
        <strain evidence="1 2">B</strain>
    </source>
</reference>
<gene>
    <name evidence="1" type="ORF">CERSUDRAFT_93451</name>
</gene>
<evidence type="ECO:0000313" key="2">
    <source>
        <dbReference type="Proteomes" id="UP000016930"/>
    </source>
</evidence>
<keyword evidence="2" id="KW-1185">Reference proteome</keyword>
<dbReference type="OrthoDB" id="3049082at2759"/>
<dbReference type="EMBL" id="KB445794">
    <property type="protein sequence ID" value="EMD39420.1"/>
    <property type="molecule type" value="Genomic_DNA"/>
</dbReference>